<gene>
    <name evidence="3" type="ORF">X975_08227</name>
</gene>
<proteinExistence type="predicted"/>
<dbReference type="Pfam" id="PF07929">
    <property type="entry name" value="PRiA4_ORF3"/>
    <property type="match status" value="1"/>
</dbReference>
<dbReference type="SUPFAM" id="SSF159941">
    <property type="entry name" value="MM3350-like"/>
    <property type="match status" value="1"/>
</dbReference>
<name>A0A087V130_STEMI</name>
<evidence type="ECO:0000313" key="3">
    <source>
        <dbReference type="EMBL" id="KFM83319.1"/>
    </source>
</evidence>
<feature type="non-terminal residue" evidence="3">
    <location>
        <position position="155"/>
    </location>
</feature>
<dbReference type="InterPro" id="IPR012912">
    <property type="entry name" value="Plasmid_pRiA4b_Orf3-like"/>
</dbReference>
<organism evidence="3 4">
    <name type="scientific">Stegodyphus mimosarum</name>
    <name type="common">African social velvet spider</name>
    <dbReference type="NCBI Taxonomy" id="407821"/>
    <lineage>
        <taxon>Eukaryota</taxon>
        <taxon>Metazoa</taxon>
        <taxon>Ecdysozoa</taxon>
        <taxon>Arthropoda</taxon>
        <taxon>Chelicerata</taxon>
        <taxon>Arachnida</taxon>
        <taxon>Araneae</taxon>
        <taxon>Araneomorphae</taxon>
        <taxon>Entelegynae</taxon>
        <taxon>Eresoidea</taxon>
        <taxon>Eresidae</taxon>
        <taxon>Stegodyphus</taxon>
    </lineage>
</organism>
<dbReference type="Gene3D" id="3.10.290.30">
    <property type="entry name" value="MM3350-like"/>
    <property type="match status" value="1"/>
</dbReference>
<sequence length="155" mass="18046">MEDQVYTFKVSLDFCKQNIQRVMEIKGSFSLHQFAETIVKAYNFQLDHAFGFYNNLKNMYDSTEAYTQFCDDGASVNPNEKSVANFHVNTVFRPGKKMKFLFDYGDEWHFLVHCLGISQPKAAIEYPNITKKVGEAPPQYYNSDNDYDEENDNDE</sequence>
<dbReference type="InterPro" id="IPR024047">
    <property type="entry name" value="MM3350-like_sf"/>
</dbReference>
<dbReference type="Proteomes" id="UP000054359">
    <property type="component" value="Unassembled WGS sequence"/>
</dbReference>
<evidence type="ECO:0000313" key="4">
    <source>
        <dbReference type="Proteomes" id="UP000054359"/>
    </source>
</evidence>
<protein>
    <recommendedName>
        <fullName evidence="2">Plasmid pRiA4b Orf3-like domain-containing protein</fullName>
    </recommendedName>
</protein>
<dbReference type="AlphaFoldDB" id="A0A087V130"/>
<feature type="region of interest" description="Disordered" evidence="1">
    <location>
        <begin position="133"/>
        <end position="155"/>
    </location>
</feature>
<dbReference type="EMBL" id="KL817814">
    <property type="protein sequence ID" value="KFM83319.1"/>
    <property type="molecule type" value="Genomic_DNA"/>
</dbReference>
<feature type="domain" description="Plasmid pRiA4b Orf3-like" evidence="2">
    <location>
        <begin position="4"/>
        <end position="139"/>
    </location>
</feature>
<keyword evidence="4" id="KW-1185">Reference proteome</keyword>
<accession>A0A087V130</accession>
<evidence type="ECO:0000259" key="2">
    <source>
        <dbReference type="Pfam" id="PF07929"/>
    </source>
</evidence>
<dbReference type="OrthoDB" id="8299927at2759"/>
<reference evidence="3 4" key="1">
    <citation type="submission" date="2013-11" db="EMBL/GenBank/DDBJ databases">
        <title>Genome sequencing of Stegodyphus mimosarum.</title>
        <authorList>
            <person name="Bechsgaard J."/>
        </authorList>
    </citation>
    <scope>NUCLEOTIDE SEQUENCE [LARGE SCALE GENOMIC DNA]</scope>
</reference>
<evidence type="ECO:0000256" key="1">
    <source>
        <dbReference type="SAM" id="MobiDB-lite"/>
    </source>
</evidence>
<feature type="compositionally biased region" description="Acidic residues" evidence="1">
    <location>
        <begin position="145"/>
        <end position="155"/>
    </location>
</feature>